<keyword evidence="2" id="KW-1185">Reference proteome</keyword>
<dbReference type="SUPFAM" id="SSF81383">
    <property type="entry name" value="F-box domain"/>
    <property type="match status" value="1"/>
</dbReference>
<proteinExistence type="predicted"/>
<dbReference type="AlphaFoldDB" id="A0AA39H994"/>
<organism evidence="1 2">
    <name type="scientific">Steinernema hermaphroditum</name>
    <dbReference type="NCBI Taxonomy" id="289476"/>
    <lineage>
        <taxon>Eukaryota</taxon>
        <taxon>Metazoa</taxon>
        <taxon>Ecdysozoa</taxon>
        <taxon>Nematoda</taxon>
        <taxon>Chromadorea</taxon>
        <taxon>Rhabditida</taxon>
        <taxon>Tylenchina</taxon>
        <taxon>Panagrolaimomorpha</taxon>
        <taxon>Strongyloidoidea</taxon>
        <taxon>Steinernematidae</taxon>
        <taxon>Steinernema</taxon>
    </lineage>
</organism>
<evidence type="ECO:0000313" key="2">
    <source>
        <dbReference type="Proteomes" id="UP001175271"/>
    </source>
</evidence>
<dbReference type="Proteomes" id="UP001175271">
    <property type="component" value="Unassembled WGS sequence"/>
</dbReference>
<dbReference type="InterPro" id="IPR036047">
    <property type="entry name" value="F-box-like_dom_sf"/>
</dbReference>
<accession>A0AA39H994</accession>
<protein>
    <recommendedName>
        <fullName evidence="3">F-box domain-containing protein</fullName>
    </recommendedName>
</protein>
<sequence length="359" mass="40215">MFSAFIEDVARVILLDLPSCGVKNLPQQWKYETENVIYVLSFKKRMNGKDVLVRLIMSSLKNPLDNDEPFGVVVNGFIADSKEEMWTAKATMSLLKNVSLGAITSERSFQNFYETLFLEEAAPIEKVLNISVIGERVLNHLSARDILSLASASKRMRHSVGQPSYDALVWKHKLQEMFGKGAVDEAQRTNVSYYRVYRNRMEEKKRQARHQAELRANAFREAERALNDDRILYDPRRRPFGPFGGPGGPLYPDPIWIGEEHRSRIPPSHRPTMFDQAAGPLGARQNVAGLGEPSIGPNRLIGDGYRRQPDFDANDMESVGIPDDLRYRNRVDPRRGGGFDGGFGGGFGGGFDGGFGGFV</sequence>
<gene>
    <name evidence="1" type="ORF">QR680_003417</name>
</gene>
<evidence type="ECO:0000313" key="1">
    <source>
        <dbReference type="EMBL" id="KAK0400242.1"/>
    </source>
</evidence>
<reference evidence="1" key="1">
    <citation type="submission" date="2023-06" db="EMBL/GenBank/DDBJ databases">
        <title>Genomic analysis of the entomopathogenic nematode Steinernema hermaphroditum.</title>
        <authorList>
            <person name="Schwarz E.M."/>
            <person name="Heppert J.K."/>
            <person name="Baniya A."/>
            <person name="Schwartz H.T."/>
            <person name="Tan C.-H."/>
            <person name="Antoshechkin I."/>
            <person name="Sternberg P.W."/>
            <person name="Goodrich-Blair H."/>
            <person name="Dillman A.R."/>
        </authorList>
    </citation>
    <scope>NUCLEOTIDE SEQUENCE</scope>
    <source>
        <strain evidence="1">PS9179</strain>
        <tissue evidence="1">Whole animal</tissue>
    </source>
</reference>
<dbReference type="CDD" id="cd09917">
    <property type="entry name" value="F-box_SF"/>
    <property type="match status" value="1"/>
</dbReference>
<name>A0AA39H994_9BILA</name>
<dbReference type="EMBL" id="JAUCMV010000005">
    <property type="protein sequence ID" value="KAK0400242.1"/>
    <property type="molecule type" value="Genomic_DNA"/>
</dbReference>
<comment type="caution">
    <text evidence="1">The sequence shown here is derived from an EMBL/GenBank/DDBJ whole genome shotgun (WGS) entry which is preliminary data.</text>
</comment>
<evidence type="ECO:0008006" key="3">
    <source>
        <dbReference type="Google" id="ProtNLM"/>
    </source>
</evidence>